<dbReference type="RefSeq" id="WP_092361869.1">
    <property type="nucleotide sequence ID" value="NZ_BMGV01000001.1"/>
</dbReference>
<proteinExistence type="predicted"/>
<dbReference type="Proteomes" id="UP000199379">
    <property type="component" value="Unassembled WGS sequence"/>
</dbReference>
<dbReference type="AlphaFoldDB" id="A0A1H6R631"/>
<name>A0A1H6R631_9RHOB</name>
<protein>
    <recommendedName>
        <fullName evidence="3">Peptidoglycan binding domain-containing protein</fullName>
    </recommendedName>
</protein>
<sequence>MPKIKSPVGAGKTAVNDPKDVKLIQQMLGDHAEAVGYKKPRTSGKIDQPTITAIGHFQKEVAKTRVTSVIEPGSKTFKMLDMAPRKIAEMMAPEEEVPLKGKVYQVKWRGKTYNFTEDQMDHAVSAIQSRLHTEVMRFMDTLRNYQAQYREMKEGFWTFFVKAVTPDADIDRPAKSLKKASAEVSKLVDLTYGTDQKKLLKALKQMKQAKIALDAVAFDINILGKELRQSAKICEEISVDLRDGAFDIVQLILVTNGVNPTAAGAGVAATKNTVQEIANGLILKGQWTKEGGVYGSLKRVTFASIAGGFSGWIGGKVGKIIMAGVGDRLAARMVNARWIGKRLWPTANRWAGEGIKEIISRHPGLPRKIGSEIVLQTLIRMAHKFFTGRAIAKALTGYLNDLERIVADALDGASSEAKAISKITSEIEKQGLAEKVGTDILAAHQREIRGEIDKALAAAEKQSA</sequence>
<dbReference type="EMBL" id="FNYD01000001">
    <property type="protein sequence ID" value="SEI47977.1"/>
    <property type="molecule type" value="Genomic_DNA"/>
</dbReference>
<gene>
    <name evidence="1" type="ORF">SAMN05444007_101322</name>
</gene>
<evidence type="ECO:0008006" key="3">
    <source>
        <dbReference type="Google" id="ProtNLM"/>
    </source>
</evidence>
<keyword evidence="2" id="KW-1185">Reference proteome</keyword>
<reference evidence="1 2" key="1">
    <citation type="submission" date="2016-10" db="EMBL/GenBank/DDBJ databases">
        <authorList>
            <person name="de Groot N.N."/>
        </authorList>
    </citation>
    <scope>NUCLEOTIDE SEQUENCE [LARGE SCALE GENOMIC DNA]</scope>
    <source>
        <strain evidence="1 2">DSM 29340</strain>
    </source>
</reference>
<dbReference type="OrthoDB" id="7795839at2"/>
<accession>A0A1H6R631</accession>
<evidence type="ECO:0000313" key="1">
    <source>
        <dbReference type="EMBL" id="SEI47977.1"/>
    </source>
</evidence>
<organism evidence="1 2">
    <name type="scientific">Cribrihabitans marinus</name>
    <dbReference type="NCBI Taxonomy" id="1227549"/>
    <lineage>
        <taxon>Bacteria</taxon>
        <taxon>Pseudomonadati</taxon>
        <taxon>Pseudomonadota</taxon>
        <taxon>Alphaproteobacteria</taxon>
        <taxon>Rhodobacterales</taxon>
        <taxon>Paracoccaceae</taxon>
        <taxon>Cribrihabitans</taxon>
    </lineage>
</organism>
<evidence type="ECO:0000313" key="2">
    <source>
        <dbReference type="Proteomes" id="UP000199379"/>
    </source>
</evidence>